<reference evidence="5 6" key="1">
    <citation type="submission" date="2020-06" db="EMBL/GenBank/DDBJ databases">
        <authorList>
            <person name="Li R."/>
            <person name="Bekaert M."/>
        </authorList>
    </citation>
    <scope>NUCLEOTIDE SEQUENCE [LARGE SCALE GENOMIC DNA]</scope>
    <source>
        <strain evidence="6">wild</strain>
    </source>
</reference>
<accession>A0A6J8C0R5</accession>
<evidence type="ECO:0000256" key="2">
    <source>
        <dbReference type="ARBA" id="ARBA00022525"/>
    </source>
</evidence>
<dbReference type="SMART" id="SM00110">
    <property type="entry name" value="C1Q"/>
    <property type="match status" value="1"/>
</dbReference>
<dbReference type="SUPFAM" id="SSF49842">
    <property type="entry name" value="TNF-like"/>
    <property type="match status" value="1"/>
</dbReference>
<gene>
    <name evidence="5" type="ORF">MCOR_23958</name>
</gene>
<dbReference type="InterPro" id="IPR050822">
    <property type="entry name" value="Cerebellin_Synaptic_Org"/>
</dbReference>
<feature type="domain" description="C1q" evidence="4">
    <location>
        <begin position="77"/>
        <end position="210"/>
    </location>
</feature>
<protein>
    <submittedName>
        <fullName evidence="5">C1QL</fullName>
    </submittedName>
</protein>
<sequence length="210" mass="23793">MPENNQPPTLYLLQLLQTKDLRYQRGICKYVAQSECKNCSHDNKTDFSSSSYLLSVTNSYKNSFPQIRRYSRTGDNGLSSFTAFTATLSGKHVKWLKGDIIKYSRILTNIGNRYDPSTGIFTVETPGVYSVSTSMIGGIRQCTLATLRKNGNILVWLFTGPKWDMASQTIYIAMVKGDKIWVQIQSNILKLNVKHIYHHLNAVLIKPGKF</sequence>
<dbReference type="OrthoDB" id="6050956at2759"/>
<evidence type="ECO:0000259" key="4">
    <source>
        <dbReference type="PROSITE" id="PS50871"/>
    </source>
</evidence>
<dbReference type="GO" id="GO:0005576">
    <property type="term" value="C:extracellular region"/>
    <property type="evidence" value="ECO:0007669"/>
    <property type="project" value="UniProtKB-SubCell"/>
</dbReference>
<dbReference type="Pfam" id="PF00386">
    <property type="entry name" value="C1q"/>
    <property type="match status" value="1"/>
</dbReference>
<dbReference type="EMBL" id="CACVKT020004242">
    <property type="protein sequence ID" value="CAC5388710.1"/>
    <property type="molecule type" value="Genomic_DNA"/>
</dbReference>
<comment type="subcellular location">
    <subcellularLocation>
        <location evidence="1">Secreted</location>
    </subcellularLocation>
</comment>
<dbReference type="InterPro" id="IPR001073">
    <property type="entry name" value="C1q_dom"/>
</dbReference>
<dbReference type="PANTHER" id="PTHR22923:SF116">
    <property type="entry name" value="C1Q DOMAIN-CONTAINING PROTEIN"/>
    <property type="match status" value="1"/>
</dbReference>
<evidence type="ECO:0000313" key="5">
    <source>
        <dbReference type="EMBL" id="CAC5388710.1"/>
    </source>
</evidence>
<dbReference type="AlphaFoldDB" id="A0A6J8C0R5"/>
<dbReference type="PROSITE" id="PS50871">
    <property type="entry name" value="C1Q"/>
    <property type="match status" value="1"/>
</dbReference>
<dbReference type="InterPro" id="IPR008983">
    <property type="entry name" value="Tumour_necrosis_fac-like_dom"/>
</dbReference>
<proteinExistence type="predicted"/>
<dbReference type="PANTHER" id="PTHR22923">
    <property type="entry name" value="CEREBELLIN-RELATED"/>
    <property type="match status" value="1"/>
</dbReference>
<keyword evidence="6" id="KW-1185">Reference proteome</keyword>
<evidence type="ECO:0000313" key="6">
    <source>
        <dbReference type="Proteomes" id="UP000507470"/>
    </source>
</evidence>
<dbReference type="Gene3D" id="2.60.120.40">
    <property type="match status" value="1"/>
</dbReference>
<evidence type="ECO:0000256" key="1">
    <source>
        <dbReference type="ARBA" id="ARBA00004613"/>
    </source>
</evidence>
<dbReference type="PRINTS" id="PR00007">
    <property type="entry name" value="COMPLEMNTC1Q"/>
</dbReference>
<dbReference type="Proteomes" id="UP000507470">
    <property type="component" value="Unassembled WGS sequence"/>
</dbReference>
<keyword evidence="2" id="KW-0964">Secreted</keyword>
<name>A0A6J8C0R5_MYTCO</name>
<evidence type="ECO:0000256" key="3">
    <source>
        <dbReference type="ARBA" id="ARBA00022729"/>
    </source>
</evidence>
<keyword evidence="3" id="KW-0732">Signal</keyword>
<organism evidence="5 6">
    <name type="scientific">Mytilus coruscus</name>
    <name type="common">Sea mussel</name>
    <dbReference type="NCBI Taxonomy" id="42192"/>
    <lineage>
        <taxon>Eukaryota</taxon>
        <taxon>Metazoa</taxon>
        <taxon>Spiralia</taxon>
        <taxon>Lophotrochozoa</taxon>
        <taxon>Mollusca</taxon>
        <taxon>Bivalvia</taxon>
        <taxon>Autobranchia</taxon>
        <taxon>Pteriomorphia</taxon>
        <taxon>Mytilida</taxon>
        <taxon>Mytiloidea</taxon>
        <taxon>Mytilidae</taxon>
        <taxon>Mytilinae</taxon>
        <taxon>Mytilus</taxon>
    </lineage>
</organism>